<feature type="transmembrane region" description="Helical" evidence="5">
    <location>
        <begin position="109"/>
        <end position="126"/>
    </location>
</feature>
<gene>
    <name evidence="6" type="ORF">B0537_09050</name>
</gene>
<organism evidence="6 7">
    <name type="scientific">Desulforamulus ferrireducens</name>
    <dbReference type="NCBI Taxonomy" id="1833852"/>
    <lineage>
        <taxon>Bacteria</taxon>
        <taxon>Bacillati</taxon>
        <taxon>Bacillota</taxon>
        <taxon>Clostridia</taxon>
        <taxon>Eubacteriales</taxon>
        <taxon>Peptococcaceae</taxon>
        <taxon>Desulforamulus</taxon>
    </lineage>
</organism>
<comment type="similarity">
    <text evidence="5">Belongs to the 4-toluene sulfonate uptake permease (TSUP) (TC 2.A.102) family.</text>
</comment>
<evidence type="ECO:0000256" key="4">
    <source>
        <dbReference type="ARBA" id="ARBA00023136"/>
    </source>
</evidence>
<dbReference type="OrthoDB" id="9788634at2"/>
<proteinExistence type="inferred from homology"/>
<feature type="transmembrane region" description="Helical" evidence="5">
    <location>
        <begin position="262"/>
        <end position="288"/>
    </location>
</feature>
<dbReference type="AlphaFoldDB" id="A0A1S6IWR7"/>
<dbReference type="PANTHER" id="PTHR43483">
    <property type="entry name" value="MEMBRANE TRANSPORTER PROTEIN HI_0806-RELATED"/>
    <property type="match status" value="1"/>
</dbReference>
<protein>
    <recommendedName>
        <fullName evidence="5">Probable membrane transporter protein</fullName>
    </recommendedName>
</protein>
<evidence type="ECO:0000256" key="2">
    <source>
        <dbReference type="ARBA" id="ARBA00022692"/>
    </source>
</evidence>
<evidence type="ECO:0000313" key="6">
    <source>
        <dbReference type="EMBL" id="AQS59212.1"/>
    </source>
</evidence>
<evidence type="ECO:0000256" key="1">
    <source>
        <dbReference type="ARBA" id="ARBA00004141"/>
    </source>
</evidence>
<keyword evidence="7" id="KW-1185">Reference proteome</keyword>
<feature type="transmembrane region" description="Helical" evidence="5">
    <location>
        <begin position="78"/>
        <end position="97"/>
    </location>
</feature>
<dbReference type="GO" id="GO:0005886">
    <property type="term" value="C:plasma membrane"/>
    <property type="evidence" value="ECO:0007669"/>
    <property type="project" value="UniProtKB-SubCell"/>
</dbReference>
<dbReference type="InterPro" id="IPR002781">
    <property type="entry name" value="TM_pro_TauE-like"/>
</dbReference>
<feature type="transmembrane region" description="Helical" evidence="5">
    <location>
        <begin position="52"/>
        <end position="72"/>
    </location>
</feature>
<dbReference type="Pfam" id="PF01925">
    <property type="entry name" value="TauE"/>
    <property type="match status" value="1"/>
</dbReference>
<name>A0A1S6IWR7_9FIRM</name>
<dbReference type="Proteomes" id="UP000189464">
    <property type="component" value="Chromosome"/>
</dbReference>
<dbReference type="RefSeq" id="WP_077714281.1">
    <property type="nucleotide sequence ID" value="NZ_CP019698.1"/>
</dbReference>
<feature type="transmembrane region" description="Helical" evidence="5">
    <location>
        <begin position="13"/>
        <end position="40"/>
    </location>
</feature>
<dbReference type="PANTHER" id="PTHR43483:SF3">
    <property type="entry name" value="MEMBRANE TRANSPORTER PROTEIN HI_0806-RELATED"/>
    <property type="match status" value="1"/>
</dbReference>
<reference evidence="6 7" key="1">
    <citation type="journal article" date="2016" name="Int. J. Syst. Evol. Microbiol.">
        <title>Desulfotomaculum ferrireducens sp. nov., a moderately thermophilic sulfate-reducing and dissimilatory Fe(III)-reducing bacterium isolated from compost.</title>
        <authorList>
            <person name="Yang G."/>
            <person name="Guo J."/>
            <person name="Zhuang L."/>
            <person name="Yuan Y."/>
            <person name="Zhou S."/>
        </authorList>
    </citation>
    <scope>NUCLEOTIDE SEQUENCE [LARGE SCALE GENOMIC DNA]</scope>
    <source>
        <strain evidence="6 7">GSS09</strain>
    </source>
</reference>
<feature type="transmembrane region" description="Helical" evidence="5">
    <location>
        <begin position="196"/>
        <end position="220"/>
    </location>
</feature>
<keyword evidence="5" id="KW-1003">Cell membrane</keyword>
<accession>A0A1S6IWR7</accession>
<keyword evidence="2 5" id="KW-0812">Transmembrane</keyword>
<sequence length="323" mass="34862">MHFPVSGVDVLPIIPPLVAFLVSSLTASAGVSGAFLLLPFQMSVLNYTSPSVSPTNLIYNIVAIPGGLYRFIKEGRMAWPLTWAVVIGTLPGVFVGAWVRIRYLPDPKAFKVFVGFVLLYLGYRLLSDLFGWNKKVQEQNKIMKKKFAEQVAKMKEENSSRLAAGLPAEAVVKTKRVSWQKIEYEFWGETYSFSGIAILTLSLGVGLIGGIYGIGGGAIISPFCVAVLGLPIYTVAGAALAGTFITSIAGVIYYHLLAMSNVAAGAAVAPDWALGALFGIGGLLGTYVGARIQKFLPDKIIKIVLTMLIMYLALNYIGQYFFN</sequence>
<dbReference type="EMBL" id="CP019698">
    <property type="protein sequence ID" value="AQS59212.1"/>
    <property type="molecule type" value="Genomic_DNA"/>
</dbReference>
<evidence type="ECO:0000256" key="5">
    <source>
        <dbReference type="RuleBase" id="RU363041"/>
    </source>
</evidence>
<dbReference type="KEGG" id="dfg:B0537_09050"/>
<evidence type="ECO:0000313" key="7">
    <source>
        <dbReference type="Proteomes" id="UP000189464"/>
    </source>
</evidence>
<keyword evidence="4 5" id="KW-0472">Membrane</keyword>
<keyword evidence="3 5" id="KW-1133">Transmembrane helix</keyword>
<dbReference type="STRING" id="1833852.B0537_09050"/>
<comment type="subcellular location">
    <subcellularLocation>
        <location evidence="5">Cell membrane</location>
        <topology evidence="5">Multi-pass membrane protein</topology>
    </subcellularLocation>
    <subcellularLocation>
        <location evidence="1">Membrane</location>
        <topology evidence="1">Multi-pass membrane protein</topology>
    </subcellularLocation>
</comment>
<evidence type="ECO:0000256" key="3">
    <source>
        <dbReference type="ARBA" id="ARBA00022989"/>
    </source>
</evidence>
<feature type="transmembrane region" description="Helical" evidence="5">
    <location>
        <begin position="300"/>
        <end position="322"/>
    </location>
</feature>